<dbReference type="Pfam" id="PF00126">
    <property type="entry name" value="HTH_1"/>
    <property type="match status" value="1"/>
</dbReference>
<dbReference type="PROSITE" id="PS50931">
    <property type="entry name" value="HTH_LYSR"/>
    <property type="match status" value="1"/>
</dbReference>
<dbReference type="InterPro" id="IPR036388">
    <property type="entry name" value="WH-like_DNA-bd_sf"/>
</dbReference>
<proteinExistence type="inferred from homology"/>
<dbReference type="InterPro" id="IPR058163">
    <property type="entry name" value="LysR-type_TF_proteobact-type"/>
</dbReference>
<organism evidence="6 7">
    <name type="scientific">Variovorax ginsengisoli</name>
    <dbReference type="NCBI Taxonomy" id="363844"/>
    <lineage>
        <taxon>Bacteria</taxon>
        <taxon>Pseudomonadati</taxon>
        <taxon>Pseudomonadota</taxon>
        <taxon>Betaproteobacteria</taxon>
        <taxon>Burkholderiales</taxon>
        <taxon>Comamonadaceae</taxon>
        <taxon>Variovorax</taxon>
    </lineage>
</organism>
<keyword evidence="2" id="KW-0805">Transcription regulation</keyword>
<comment type="caution">
    <text evidence="6">The sequence shown here is derived from an EMBL/GenBank/DDBJ whole genome shotgun (WGS) entry which is preliminary data.</text>
</comment>
<dbReference type="Gene3D" id="3.40.190.290">
    <property type="match status" value="1"/>
</dbReference>
<dbReference type="Proteomes" id="UP001169027">
    <property type="component" value="Unassembled WGS sequence"/>
</dbReference>
<dbReference type="PANTHER" id="PTHR30537:SF5">
    <property type="entry name" value="HTH-TYPE TRANSCRIPTIONAL ACTIVATOR TTDR-RELATED"/>
    <property type="match status" value="1"/>
</dbReference>
<dbReference type="RefSeq" id="WP_301813982.1">
    <property type="nucleotide sequence ID" value="NZ_JAUJZH010000025.1"/>
</dbReference>
<sequence>MERSDLELVLAIRSRGSLAGAALALNVVPSVVTKRLGALEARLGQRLFERTTRRLSATAEGETVCQHAKGLLEGFAALENELGERQSELSGTVRLAGTFGFGRRWLGPALASFNQRHPGLEIQLQLVEALPDLGAEGFDGAVWLWAPQHRRAGDWVSRRIARNQRVLAASPDYLARRGMPADVAALAAHDCLVARENSVGGEREFALWTLRQARDGSTARVRVRGPLSSNSGEMVRDWCLSGHGIMLRSLWDIAPQLASGELVRVLPQHAMPDADIQWIAPWRPKTPRRVRLLIDFLVESFRAEPWKAVGPT</sequence>
<evidence type="ECO:0000313" key="6">
    <source>
        <dbReference type="EMBL" id="MDO1536088.1"/>
    </source>
</evidence>
<keyword evidence="3" id="KW-0238">DNA-binding</keyword>
<evidence type="ECO:0000259" key="5">
    <source>
        <dbReference type="PROSITE" id="PS50931"/>
    </source>
</evidence>
<evidence type="ECO:0000256" key="4">
    <source>
        <dbReference type="ARBA" id="ARBA00023163"/>
    </source>
</evidence>
<evidence type="ECO:0000256" key="1">
    <source>
        <dbReference type="ARBA" id="ARBA00009437"/>
    </source>
</evidence>
<evidence type="ECO:0000313" key="7">
    <source>
        <dbReference type="Proteomes" id="UP001169027"/>
    </source>
</evidence>
<gene>
    <name evidence="6" type="ORF">Q2T77_27750</name>
</gene>
<dbReference type="Pfam" id="PF03466">
    <property type="entry name" value="LysR_substrate"/>
    <property type="match status" value="1"/>
</dbReference>
<dbReference type="SUPFAM" id="SSF46785">
    <property type="entry name" value="Winged helix' DNA-binding domain"/>
    <property type="match status" value="1"/>
</dbReference>
<reference evidence="6" key="1">
    <citation type="submission" date="2023-06" db="EMBL/GenBank/DDBJ databases">
        <authorList>
            <person name="Jiang Y."/>
            <person name="Liu Q."/>
        </authorList>
    </citation>
    <scope>NUCLEOTIDE SEQUENCE</scope>
    <source>
        <strain evidence="6">CGMCC 1.12090</strain>
    </source>
</reference>
<dbReference type="EMBL" id="JAUKVY010000025">
    <property type="protein sequence ID" value="MDO1536088.1"/>
    <property type="molecule type" value="Genomic_DNA"/>
</dbReference>
<evidence type="ECO:0000256" key="2">
    <source>
        <dbReference type="ARBA" id="ARBA00023015"/>
    </source>
</evidence>
<dbReference type="Gene3D" id="1.10.10.10">
    <property type="entry name" value="Winged helix-like DNA-binding domain superfamily/Winged helix DNA-binding domain"/>
    <property type="match status" value="1"/>
</dbReference>
<dbReference type="SUPFAM" id="SSF53850">
    <property type="entry name" value="Periplasmic binding protein-like II"/>
    <property type="match status" value="1"/>
</dbReference>
<keyword evidence="4" id="KW-0804">Transcription</keyword>
<keyword evidence="7" id="KW-1185">Reference proteome</keyword>
<comment type="similarity">
    <text evidence="1">Belongs to the LysR transcriptional regulatory family.</text>
</comment>
<accession>A0ABT8SCC8</accession>
<name>A0ABT8SCC8_9BURK</name>
<feature type="domain" description="HTH lysR-type" evidence="5">
    <location>
        <begin position="1"/>
        <end position="58"/>
    </location>
</feature>
<dbReference type="InterPro" id="IPR000847">
    <property type="entry name" value="LysR_HTH_N"/>
</dbReference>
<evidence type="ECO:0000256" key="3">
    <source>
        <dbReference type="ARBA" id="ARBA00023125"/>
    </source>
</evidence>
<dbReference type="PANTHER" id="PTHR30537">
    <property type="entry name" value="HTH-TYPE TRANSCRIPTIONAL REGULATOR"/>
    <property type="match status" value="1"/>
</dbReference>
<protein>
    <submittedName>
        <fullName evidence="6">LysR family transcriptional regulator</fullName>
    </submittedName>
</protein>
<dbReference type="InterPro" id="IPR005119">
    <property type="entry name" value="LysR_subst-bd"/>
</dbReference>
<dbReference type="InterPro" id="IPR036390">
    <property type="entry name" value="WH_DNA-bd_sf"/>
</dbReference>